<name>A0A8B6FRR3_MYTGA</name>
<dbReference type="AlphaFoldDB" id="A0A8B6FRR3"/>
<evidence type="ECO:0000256" key="1">
    <source>
        <dbReference type="SAM" id="Phobius"/>
    </source>
</evidence>
<dbReference type="Gene3D" id="3.10.100.10">
    <property type="entry name" value="Mannose-Binding Protein A, subunit A"/>
    <property type="match status" value="1"/>
</dbReference>
<reference evidence="3" key="1">
    <citation type="submission" date="2018-11" db="EMBL/GenBank/DDBJ databases">
        <authorList>
            <person name="Alioto T."/>
            <person name="Alioto T."/>
        </authorList>
    </citation>
    <scope>NUCLEOTIDE SEQUENCE</scope>
</reference>
<proteinExistence type="predicted"/>
<protein>
    <recommendedName>
        <fullName evidence="2">C-type lectin domain-containing protein</fullName>
    </recommendedName>
</protein>
<feature type="transmembrane region" description="Helical" evidence="1">
    <location>
        <begin position="127"/>
        <end position="154"/>
    </location>
</feature>
<keyword evidence="1" id="KW-1133">Transmembrane helix</keyword>
<organism evidence="3 4">
    <name type="scientific">Mytilus galloprovincialis</name>
    <name type="common">Mediterranean mussel</name>
    <dbReference type="NCBI Taxonomy" id="29158"/>
    <lineage>
        <taxon>Eukaryota</taxon>
        <taxon>Metazoa</taxon>
        <taxon>Spiralia</taxon>
        <taxon>Lophotrochozoa</taxon>
        <taxon>Mollusca</taxon>
        <taxon>Bivalvia</taxon>
        <taxon>Autobranchia</taxon>
        <taxon>Pteriomorphia</taxon>
        <taxon>Mytilida</taxon>
        <taxon>Mytiloidea</taxon>
        <taxon>Mytilidae</taxon>
        <taxon>Mytilinae</taxon>
        <taxon>Mytilus</taxon>
    </lineage>
</organism>
<evidence type="ECO:0000313" key="4">
    <source>
        <dbReference type="Proteomes" id="UP000596742"/>
    </source>
</evidence>
<dbReference type="InterPro" id="IPR001304">
    <property type="entry name" value="C-type_lectin-like"/>
</dbReference>
<comment type="caution">
    <text evidence="3">The sequence shown here is derived from an EMBL/GenBank/DDBJ whole genome shotgun (WGS) entry which is preliminary data.</text>
</comment>
<accession>A0A8B6FRR3</accession>
<dbReference type="PROSITE" id="PS50041">
    <property type="entry name" value="C_TYPE_LECTIN_2"/>
    <property type="match status" value="1"/>
</dbReference>
<feature type="domain" description="C-type lectin" evidence="2">
    <location>
        <begin position="1"/>
        <end position="96"/>
    </location>
</feature>
<gene>
    <name evidence="3" type="ORF">MGAL_10B011083</name>
</gene>
<evidence type="ECO:0000313" key="3">
    <source>
        <dbReference type="EMBL" id="VDI52617.1"/>
    </source>
</evidence>
<dbReference type="InterPro" id="IPR016187">
    <property type="entry name" value="CTDL_fold"/>
</dbReference>
<dbReference type="OrthoDB" id="6095871at2759"/>
<dbReference type="EMBL" id="UYJE01007203">
    <property type="protein sequence ID" value="VDI52617.1"/>
    <property type="molecule type" value="Genomic_DNA"/>
</dbReference>
<keyword evidence="1" id="KW-0812">Transmembrane</keyword>
<dbReference type="Proteomes" id="UP000596742">
    <property type="component" value="Unassembled WGS sequence"/>
</dbReference>
<dbReference type="CDD" id="cd00037">
    <property type="entry name" value="CLECT"/>
    <property type="match status" value="1"/>
</dbReference>
<keyword evidence="4" id="KW-1185">Reference proteome</keyword>
<sequence length="220" mass="24559">MDLAIIESSTELTRVQQCVVANGGFIGDAWIGGYYDENKSVHRWVDSTLFDWTNWEASEPDCLDGSCWTDENCVRLNTAYEFRTRACTVPFDVLCEKDDGLFNCVDPSTASMTSTPKTPNNKKGLPLSVIIGLAVGFGGFIALVTLCCITWNLFCGNSDDDKISPEPVGVVNINISKNSTQDIAKENPWLKDEEISFCLRDKYTFELSQELTGKRTKYMK</sequence>
<dbReference type="InterPro" id="IPR016186">
    <property type="entry name" value="C-type_lectin-like/link_sf"/>
</dbReference>
<evidence type="ECO:0000259" key="2">
    <source>
        <dbReference type="PROSITE" id="PS50041"/>
    </source>
</evidence>
<dbReference type="SUPFAM" id="SSF56436">
    <property type="entry name" value="C-type lectin-like"/>
    <property type="match status" value="1"/>
</dbReference>
<keyword evidence="1" id="KW-0472">Membrane</keyword>